<sequence length="388" mass="42536">MQMTRGTCWLLLFCLLAGCFFGGQALDGVSSLGRALLQDFSAVAAAFDEGTGEGIETKPPYQPLLMPGLPVREVCTNACSKARNGVCEEGRPGKVQVNAPYMMAYCDLGTDCEDCGPWKTTSTKVPWENPPHVGPVRYLQSKDVQVRVRAAAVPSHMNFTFAYTDPKLDYDVSYHMEGSGMVEAGITAIAYKLLNGRCEGKGGQRALVVDVGANFGWFAIMAARLGCKVIAYEPVPVFRSFFEYSIFLNDLSSLIEVRPSVVSHEAEKHMKMETIEVPSVRLENDVKSDVLLMKVDVEGWEWAVIKGAEGLFKKYDVESVIMEYSPAFACGILSPSYLCALERRAPIPDATGVKHRCHCTRQDVCGVEEALVLKAAAEGRIAQNYVLK</sequence>
<gene>
    <name evidence="3" type="ORF">GPECTOR_65g163</name>
</gene>
<dbReference type="PANTHER" id="PTHR34203:SF13">
    <property type="entry name" value="EXPRESSED PROTEIN"/>
    <property type="match status" value="1"/>
</dbReference>
<comment type="caution">
    <text evidence="3">The sequence shown here is derived from an EMBL/GenBank/DDBJ whole genome shotgun (WGS) entry which is preliminary data.</text>
</comment>
<name>A0A150G4U1_GONPE</name>
<dbReference type="PANTHER" id="PTHR34203">
    <property type="entry name" value="METHYLTRANSFERASE, FKBM FAMILY PROTEIN"/>
    <property type="match status" value="1"/>
</dbReference>
<dbReference type="EMBL" id="LSYV01000066">
    <property type="protein sequence ID" value="KXZ44545.1"/>
    <property type="molecule type" value="Genomic_DNA"/>
</dbReference>
<reference evidence="4" key="1">
    <citation type="journal article" date="2016" name="Nat. Commun.">
        <title>The Gonium pectorale genome demonstrates co-option of cell cycle regulation during the evolution of multicellularity.</title>
        <authorList>
            <person name="Hanschen E.R."/>
            <person name="Marriage T.N."/>
            <person name="Ferris P.J."/>
            <person name="Hamaji T."/>
            <person name="Toyoda A."/>
            <person name="Fujiyama A."/>
            <person name="Neme R."/>
            <person name="Noguchi H."/>
            <person name="Minakuchi Y."/>
            <person name="Suzuki M."/>
            <person name="Kawai-Toyooka H."/>
            <person name="Smith D.R."/>
            <person name="Sparks H."/>
            <person name="Anderson J."/>
            <person name="Bakaric R."/>
            <person name="Luria V."/>
            <person name="Karger A."/>
            <person name="Kirschner M.W."/>
            <person name="Durand P.M."/>
            <person name="Michod R.E."/>
            <person name="Nozaki H."/>
            <person name="Olson B.J."/>
        </authorList>
    </citation>
    <scope>NUCLEOTIDE SEQUENCE [LARGE SCALE GENOMIC DNA]</scope>
    <source>
        <strain evidence="4">NIES-2863</strain>
    </source>
</reference>
<feature type="signal peptide" evidence="1">
    <location>
        <begin position="1"/>
        <end position="25"/>
    </location>
</feature>
<protein>
    <recommendedName>
        <fullName evidence="2">Methyltransferase FkbM domain-containing protein</fullName>
    </recommendedName>
</protein>
<keyword evidence="1" id="KW-0732">Signal</keyword>
<evidence type="ECO:0000256" key="1">
    <source>
        <dbReference type="SAM" id="SignalP"/>
    </source>
</evidence>
<evidence type="ECO:0000313" key="4">
    <source>
        <dbReference type="Proteomes" id="UP000075714"/>
    </source>
</evidence>
<dbReference type="PROSITE" id="PS51257">
    <property type="entry name" value="PROKAR_LIPOPROTEIN"/>
    <property type="match status" value="1"/>
</dbReference>
<accession>A0A150G4U1</accession>
<feature type="domain" description="Methyltransferase FkbM" evidence="2">
    <location>
        <begin position="210"/>
        <end position="326"/>
    </location>
</feature>
<dbReference type="InterPro" id="IPR029063">
    <property type="entry name" value="SAM-dependent_MTases_sf"/>
</dbReference>
<dbReference type="InterPro" id="IPR052514">
    <property type="entry name" value="SAM-dependent_MTase"/>
</dbReference>
<feature type="chain" id="PRO_5007561930" description="Methyltransferase FkbM domain-containing protein" evidence="1">
    <location>
        <begin position="26"/>
        <end position="388"/>
    </location>
</feature>
<dbReference type="InterPro" id="IPR006342">
    <property type="entry name" value="FkbM_mtfrase"/>
</dbReference>
<keyword evidence="4" id="KW-1185">Reference proteome</keyword>
<dbReference type="Pfam" id="PF05050">
    <property type="entry name" value="Methyltransf_21"/>
    <property type="match status" value="1"/>
</dbReference>
<dbReference type="Proteomes" id="UP000075714">
    <property type="component" value="Unassembled WGS sequence"/>
</dbReference>
<evidence type="ECO:0000259" key="2">
    <source>
        <dbReference type="Pfam" id="PF05050"/>
    </source>
</evidence>
<dbReference type="Gene3D" id="3.40.50.150">
    <property type="entry name" value="Vaccinia Virus protein VP39"/>
    <property type="match status" value="1"/>
</dbReference>
<evidence type="ECO:0000313" key="3">
    <source>
        <dbReference type="EMBL" id="KXZ44545.1"/>
    </source>
</evidence>
<dbReference type="OrthoDB" id="411251at2759"/>
<proteinExistence type="predicted"/>
<dbReference type="SUPFAM" id="SSF53335">
    <property type="entry name" value="S-adenosyl-L-methionine-dependent methyltransferases"/>
    <property type="match status" value="1"/>
</dbReference>
<dbReference type="AlphaFoldDB" id="A0A150G4U1"/>
<organism evidence="3 4">
    <name type="scientific">Gonium pectorale</name>
    <name type="common">Green alga</name>
    <dbReference type="NCBI Taxonomy" id="33097"/>
    <lineage>
        <taxon>Eukaryota</taxon>
        <taxon>Viridiplantae</taxon>
        <taxon>Chlorophyta</taxon>
        <taxon>core chlorophytes</taxon>
        <taxon>Chlorophyceae</taxon>
        <taxon>CS clade</taxon>
        <taxon>Chlamydomonadales</taxon>
        <taxon>Volvocaceae</taxon>
        <taxon>Gonium</taxon>
    </lineage>
</organism>
<dbReference type="NCBIfam" id="TIGR01444">
    <property type="entry name" value="fkbM_fam"/>
    <property type="match status" value="1"/>
</dbReference>